<dbReference type="RefSeq" id="WP_191277844.1">
    <property type="nucleotide sequence ID" value="NZ_BNAD01000001.1"/>
</dbReference>
<feature type="region of interest" description="Disordered" evidence="1">
    <location>
        <begin position="102"/>
        <end position="131"/>
    </location>
</feature>
<protein>
    <submittedName>
        <fullName evidence="2">Uncharacterized protein</fullName>
    </submittedName>
</protein>
<reference evidence="3" key="1">
    <citation type="journal article" date="2019" name="Int. J. Syst. Evol. Microbiol.">
        <title>The Global Catalogue of Microorganisms (GCM) 10K type strain sequencing project: providing services to taxonomists for standard genome sequencing and annotation.</title>
        <authorList>
            <consortium name="The Broad Institute Genomics Platform"/>
            <consortium name="The Broad Institute Genome Sequencing Center for Infectious Disease"/>
            <person name="Wu L."/>
            <person name="Ma J."/>
        </authorList>
    </citation>
    <scope>NUCLEOTIDE SEQUENCE [LARGE SCALE GENOMIC DNA]</scope>
    <source>
        <strain evidence="3">CGMCC 1.12791</strain>
    </source>
</reference>
<dbReference type="Proteomes" id="UP000597341">
    <property type="component" value="Unassembled WGS sequence"/>
</dbReference>
<keyword evidence="3" id="KW-1185">Reference proteome</keyword>
<accession>A0ABQ3HIT2</accession>
<comment type="caution">
    <text evidence="2">The sequence shown here is derived from an EMBL/GenBank/DDBJ whole genome shotgun (WGS) entry which is preliminary data.</text>
</comment>
<name>A0ABQ3HIT2_9ACTN</name>
<evidence type="ECO:0000313" key="3">
    <source>
        <dbReference type="Proteomes" id="UP000597341"/>
    </source>
</evidence>
<dbReference type="EMBL" id="BNAD01000001">
    <property type="protein sequence ID" value="GHE15847.1"/>
    <property type="molecule type" value="Genomic_DNA"/>
</dbReference>
<evidence type="ECO:0000256" key="1">
    <source>
        <dbReference type="SAM" id="MobiDB-lite"/>
    </source>
</evidence>
<feature type="compositionally biased region" description="Low complexity" evidence="1">
    <location>
        <begin position="112"/>
        <end position="122"/>
    </location>
</feature>
<organism evidence="2 3">
    <name type="scientific">Nocardioides flavus</name>
    <name type="common">ex Wang et al. 2016</name>
    <dbReference type="NCBI Taxonomy" id="2058780"/>
    <lineage>
        <taxon>Bacteria</taxon>
        <taxon>Bacillati</taxon>
        <taxon>Actinomycetota</taxon>
        <taxon>Actinomycetes</taxon>
        <taxon>Propionibacteriales</taxon>
        <taxon>Nocardioidaceae</taxon>
        <taxon>Nocardioides</taxon>
    </lineage>
</organism>
<evidence type="ECO:0000313" key="2">
    <source>
        <dbReference type="EMBL" id="GHE15847.1"/>
    </source>
</evidence>
<proteinExistence type="predicted"/>
<sequence length="131" mass="15132">MADLTEYHRKGDLSVPFSPTKKFERAQEQAQKLRDYVQEIVAKAPPIPRDAREQIAALLRPYGNEPKPALMRWRLRRYCGDVVEETADEKYLDPDEAFKHSEQCPLADASRRSSWTRSRSGSPAVSRQTER</sequence>
<gene>
    <name evidence="2" type="ORF">GCM10011376_05990</name>
</gene>